<proteinExistence type="predicted"/>
<protein>
    <recommendedName>
        <fullName evidence="3">Reverse transcriptase domain-containing protein</fullName>
    </recommendedName>
</protein>
<dbReference type="AlphaFoldDB" id="A0A812RJF5"/>
<keyword evidence="2" id="KW-1185">Reference proteome</keyword>
<dbReference type="OrthoDB" id="428410at2759"/>
<dbReference type="InterPro" id="IPR043502">
    <property type="entry name" value="DNA/RNA_pol_sf"/>
</dbReference>
<gene>
    <name evidence="1" type="ORF">SNAT2548_LOCUS23996</name>
</gene>
<evidence type="ECO:0008006" key="3">
    <source>
        <dbReference type="Google" id="ProtNLM"/>
    </source>
</evidence>
<accession>A0A812RJF5</accession>
<dbReference type="Proteomes" id="UP000604046">
    <property type="component" value="Unassembled WGS sequence"/>
</dbReference>
<dbReference type="PANTHER" id="PTHR33050">
    <property type="entry name" value="REVERSE TRANSCRIPTASE DOMAIN-CONTAINING PROTEIN"/>
    <property type="match status" value="1"/>
</dbReference>
<sequence length="821" mass="90130">MFGNSKVGLTAITQMYQESCRFLNGELWLADPAGEVMMPLPHSTELVPGRVVSSHDNPVSFPCEQLHATMPWEGGTRWAITAYSVPGLEVMAPAARAALVDLGFPLPVASDGVLVPSVPPSPSEQPALNVVPTEGWQMQVFLDVCSGACAPLSEAMLQRGVSCLPIDIIRDSVMQDLLNDSAFHALLRVASSGIVKFAHASPICLEFSRLKTLDGDGPRPIRTEDYPEGLPDLSAEEQARLHTSKLLLTRCLAILEVAFAAGAHVSLEQPRNALSWLLREVQAFLRLVSADLVVIPACSVGVSLHKHWLLASSWRPLQSLAATCAHAYSEHFDIRGVRDADGNWLSKSTAEFPRELCEKFADAVSRICFGIFVRLGCHGWQSIMFPCACASMSWKIVRILWVAHALFAYVDDFFLIQNKGVIELCSSLILAFCACFSVPISWAKLQLGLTVRWIGWNFHLGSCTFSLPEDKLAKILHMCLAVLKPKTTSKKELESLIGLLHWVIQIVPHLKPWLSCLYEDMARPLATSFSLNPGVWAAVPSALDDKLVFTSSPAGSGIPVGGKLLSAKHVELRRKSDLRLVQPSGKRLWLRVADPRTSKRRLSALSKAFLQFWLRWAMSGPTFRMLRSPPAMSPQMAAADAMAQGDKIGIGGFASFGEGHNIWFSERFAVADFLDLGVLVQAAAERDITSYETLAQHALLMLVATAIPSGRLCVRLQTLSDNTGAESSINKMFSTTYPVCLFLQKMATFSALSGIALEVGHVPGANDQADFLSRWDGVSALPAEWQLSHRVDLPLSRLWHFRTDVRVWPADATLLWDPPRD</sequence>
<dbReference type="EMBL" id="CAJNDS010002341">
    <property type="protein sequence ID" value="CAE7441402.1"/>
    <property type="molecule type" value="Genomic_DNA"/>
</dbReference>
<evidence type="ECO:0000313" key="2">
    <source>
        <dbReference type="Proteomes" id="UP000604046"/>
    </source>
</evidence>
<dbReference type="PANTHER" id="PTHR33050:SF7">
    <property type="entry name" value="RIBONUCLEASE H"/>
    <property type="match status" value="1"/>
</dbReference>
<evidence type="ECO:0000313" key="1">
    <source>
        <dbReference type="EMBL" id="CAE7441402.1"/>
    </source>
</evidence>
<name>A0A812RJF5_9DINO</name>
<reference evidence="1" key="1">
    <citation type="submission" date="2021-02" db="EMBL/GenBank/DDBJ databases">
        <authorList>
            <person name="Dougan E. K."/>
            <person name="Rhodes N."/>
            <person name="Thang M."/>
            <person name="Chan C."/>
        </authorList>
    </citation>
    <scope>NUCLEOTIDE SEQUENCE</scope>
</reference>
<dbReference type="SUPFAM" id="SSF56672">
    <property type="entry name" value="DNA/RNA polymerases"/>
    <property type="match status" value="1"/>
</dbReference>
<comment type="caution">
    <text evidence="1">The sequence shown here is derived from an EMBL/GenBank/DDBJ whole genome shotgun (WGS) entry which is preliminary data.</text>
</comment>
<organism evidence="1 2">
    <name type="scientific">Symbiodinium natans</name>
    <dbReference type="NCBI Taxonomy" id="878477"/>
    <lineage>
        <taxon>Eukaryota</taxon>
        <taxon>Sar</taxon>
        <taxon>Alveolata</taxon>
        <taxon>Dinophyceae</taxon>
        <taxon>Suessiales</taxon>
        <taxon>Symbiodiniaceae</taxon>
        <taxon>Symbiodinium</taxon>
    </lineage>
</organism>
<dbReference type="InterPro" id="IPR052055">
    <property type="entry name" value="Hepadnavirus_pol/RT"/>
</dbReference>